<dbReference type="SMART" id="SM01162">
    <property type="entry name" value="DUF1771"/>
    <property type="match status" value="1"/>
</dbReference>
<evidence type="ECO:0000259" key="1">
    <source>
        <dbReference type="PROSITE" id="PS50828"/>
    </source>
</evidence>
<dbReference type="SUPFAM" id="SSF160443">
    <property type="entry name" value="SMR domain-like"/>
    <property type="match status" value="1"/>
</dbReference>
<name>A0A9D4R5T0_DREPO</name>
<dbReference type="AlphaFoldDB" id="A0A9D4R5T0"/>
<evidence type="ECO:0000313" key="3">
    <source>
        <dbReference type="Proteomes" id="UP000828390"/>
    </source>
</evidence>
<accession>A0A9D4R5T0</accession>
<dbReference type="GO" id="GO:0005634">
    <property type="term" value="C:nucleus"/>
    <property type="evidence" value="ECO:0007669"/>
    <property type="project" value="TreeGrafter"/>
</dbReference>
<dbReference type="InterPro" id="IPR036063">
    <property type="entry name" value="Smr_dom_sf"/>
</dbReference>
<comment type="caution">
    <text evidence="2">The sequence shown here is derived from an EMBL/GenBank/DDBJ whole genome shotgun (WGS) entry which is preliminary data.</text>
</comment>
<feature type="domain" description="Smr" evidence="1">
    <location>
        <begin position="104"/>
        <end position="178"/>
    </location>
</feature>
<dbReference type="InterPro" id="IPR013899">
    <property type="entry name" value="DUF1771"/>
</dbReference>
<dbReference type="Pfam" id="PF08590">
    <property type="entry name" value="DUF1771"/>
    <property type="match status" value="1"/>
</dbReference>
<gene>
    <name evidence="2" type="ORF">DPMN_097879</name>
</gene>
<proteinExistence type="predicted"/>
<reference evidence="2" key="2">
    <citation type="submission" date="2020-11" db="EMBL/GenBank/DDBJ databases">
        <authorList>
            <person name="McCartney M.A."/>
            <person name="Auch B."/>
            <person name="Kono T."/>
            <person name="Mallez S."/>
            <person name="Becker A."/>
            <person name="Gohl D.M."/>
            <person name="Silverstein K.A.T."/>
            <person name="Koren S."/>
            <person name="Bechman K.B."/>
            <person name="Herman A."/>
            <person name="Abrahante J.E."/>
            <person name="Garbe J."/>
        </authorList>
    </citation>
    <scope>NUCLEOTIDE SEQUENCE</scope>
    <source>
        <strain evidence="2">Duluth1</strain>
        <tissue evidence="2">Whole animal</tissue>
    </source>
</reference>
<dbReference type="InterPro" id="IPR052772">
    <property type="entry name" value="Endo/PolyKinase_Domain-Protein"/>
</dbReference>
<sequence>MVHLFFPRPQLDAYIYHPVVSKDYQDGAAPEYEDYRGEATLHHRLRHECFQKAQEAHRRGLKQVAAFYSQQGHQHTQRIKEANMRASEHILAERRELLDEHNTLDLHGLHIDEALVALERIITQKISERRKHLIVITGRGAHSRGGVARLRPAVLQYLKKQQYSYSEEQTGVLKVSLKNAA</sequence>
<dbReference type="EMBL" id="JAIWYP010000003">
    <property type="protein sequence ID" value="KAH3855313.1"/>
    <property type="molecule type" value="Genomic_DNA"/>
</dbReference>
<dbReference type="PROSITE" id="PS50828">
    <property type="entry name" value="SMR"/>
    <property type="match status" value="1"/>
</dbReference>
<protein>
    <recommendedName>
        <fullName evidence="1">Smr domain-containing protein</fullName>
    </recommendedName>
</protein>
<keyword evidence="3" id="KW-1185">Reference proteome</keyword>
<dbReference type="Proteomes" id="UP000828390">
    <property type="component" value="Unassembled WGS sequence"/>
</dbReference>
<dbReference type="InterPro" id="IPR002625">
    <property type="entry name" value="Smr_dom"/>
</dbReference>
<dbReference type="PANTHER" id="PTHR46535:SF1">
    <property type="entry name" value="NEDD4-BINDING PROTEIN 2"/>
    <property type="match status" value="1"/>
</dbReference>
<reference evidence="2" key="1">
    <citation type="journal article" date="2019" name="bioRxiv">
        <title>The Genome of the Zebra Mussel, Dreissena polymorpha: A Resource for Invasive Species Research.</title>
        <authorList>
            <person name="McCartney M.A."/>
            <person name="Auch B."/>
            <person name="Kono T."/>
            <person name="Mallez S."/>
            <person name="Zhang Y."/>
            <person name="Obille A."/>
            <person name="Becker A."/>
            <person name="Abrahante J.E."/>
            <person name="Garbe J."/>
            <person name="Badalamenti J.P."/>
            <person name="Herman A."/>
            <person name="Mangelson H."/>
            <person name="Liachko I."/>
            <person name="Sullivan S."/>
            <person name="Sone E.D."/>
            <person name="Koren S."/>
            <person name="Silverstein K.A.T."/>
            <person name="Beckman K.B."/>
            <person name="Gohl D.M."/>
        </authorList>
    </citation>
    <scope>NUCLEOTIDE SEQUENCE</scope>
    <source>
        <strain evidence="2">Duluth1</strain>
        <tissue evidence="2">Whole animal</tissue>
    </source>
</reference>
<dbReference type="Gene3D" id="3.30.1370.110">
    <property type="match status" value="1"/>
</dbReference>
<dbReference type="SMART" id="SM00463">
    <property type="entry name" value="SMR"/>
    <property type="match status" value="1"/>
</dbReference>
<organism evidence="2 3">
    <name type="scientific">Dreissena polymorpha</name>
    <name type="common">Zebra mussel</name>
    <name type="synonym">Mytilus polymorpha</name>
    <dbReference type="NCBI Taxonomy" id="45954"/>
    <lineage>
        <taxon>Eukaryota</taxon>
        <taxon>Metazoa</taxon>
        <taxon>Spiralia</taxon>
        <taxon>Lophotrochozoa</taxon>
        <taxon>Mollusca</taxon>
        <taxon>Bivalvia</taxon>
        <taxon>Autobranchia</taxon>
        <taxon>Heteroconchia</taxon>
        <taxon>Euheterodonta</taxon>
        <taxon>Imparidentia</taxon>
        <taxon>Neoheterodontei</taxon>
        <taxon>Myida</taxon>
        <taxon>Dreissenoidea</taxon>
        <taxon>Dreissenidae</taxon>
        <taxon>Dreissena</taxon>
    </lineage>
</organism>
<dbReference type="Pfam" id="PF01713">
    <property type="entry name" value="Smr"/>
    <property type="match status" value="1"/>
</dbReference>
<evidence type="ECO:0000313" key="2">
    <source>
        <dbReference type="EMBL" id="KAH3855313.1"/>
    </source>
</evidence>
<dbReference type="GO" id="GO:0004519">
    <property type="term" value="F:endonuclease activity"/>
    <property type="evidence" value="ECO:0007669"/>
    <property type="project" value="TreeGrafter"/>
</dbReference>
<dbReference type="PANTHER" id="PTHR46535">
    <property type="entry name" value="NEDD4-BINDING PROTEIN 2"/>
    <property type="match status" value="1"/>
</dbReference>